<keyword evidence="1" id="KW-0472">Membrane</keyword>
<feature type="transmembrane region" description="Helical" evidence="1">
    <location>
        <begin position="78"/>
        <end position="102"/>
    </location>
</feature>
<reference evidence="2" key="1">
    <citation type="journal article" date="2021" name="PeerJ">
        <title>Extensive microbial diversity within the chicken gut microbiome revealed by metagenomics and culture.</title>
        <authorList>
            <person name="Gilroy R."/>
            <person name="Ravi A."/>
            <person name="Getino M."/>
            <person name="Pursley I."/>
            <person name="Horton D.L."/>
            <person name="Alikhan N.F."/>
            <person name="Baker D."/>
            <person name="Gharbi K."/>
            <person name="Hall N."/>
            <person name="Watson M."/>
            <person name="Adriaenssens E.M."/>
            <person name="Foster-Nyarko E."/>
            <person name="Jarju S."/>
            <person name="Secka A."/>
            <person name="Antonio M."/>
            <person name="Oren A."/>
            <person name="Chaudhuri R.R."/>
            <person name="La Ragione R."/>
            <person name="Hildebrand F."/>
            <person name="Pallen M.J."/>
        </authorList>
    </citation>
    <scope>NUCLEOTIDE SEQUENCE</scope>
    <source>
        <strain evidence="2">ChiSjej5B23-2810</strain>
    </source>
</reference>
<gene>
    <name evidence="2" type="ORF">H9703_08665</name>
</gene>
<comment type="caution">
    <text evidence="2">The sequence shown here is derived from an EMBL/GenBank/DDBJ whole genome shotgun (WGS) entry which is preliminary data.</text>
</comment>
<proteinExistence type="predicted"/>
<sequence>MDFAARHKRFLASFFIHLALPLFSTVKVPCQSAACLYNLRTIANSYRKVTIFKDTPEETARKSPLQNAAGFSIIKPDFAAAVPAALPILLFILEILRTLLILERRLFL</sequence>
<keyword evidence="1" id="KW-0812">Transmembrane</keyword>
<dbReference type="EMBL" id="DWWN01000057">
    <property type="protein sequence ID" value="HJC46187.1"/>
    <property type="molecule type" value="Genomic_DNA"/>
</dbReference>
<dbReference type="Proteomes" id="UP000823906">
    <property type="component" value="Unassembled WGS sequence"/>
</dbReference>
<protein>
    <submittedName>
        <fullName evidence="2">Uncharacterized protein</fullName>
    </submittedName>
</protein>
<evidence type="ECO:0000313" key="2">
    <source>
        <dbReference type="EMBL" id="HJC46187.1"/>
    </source>
</evidence>
<evidence type="ECO:0000313" key="3">
    <source>
        <dbReference type="Proteomes" id="UP000823906"/>
    </source>
</evidence>
<organism evidence="2 3">
    <name type="scientific">Candidatus Faecalibacterium faecigallinarum</name>
    <dbReference type="NCBI Taxonomy" id="2838577"/>
    <lineage>
        <taxon>Bacteria</taxon>
        <taxon>Bacillati</taxon>
        <taxon>Bacillota</taxon>
        <taxon>Clostridia</taxon>
        <taxon>Eubacteriales</taxon>
        <taxon>Oscillospiraceae</taxon>
        <taxon>Faecalibacterium</taxon>
    </lineage>
</organism>
<keyword evidence="1" id="KW-1133">Transmembrane helix</keyword>
<dbReference type="AlphaFoldDB" id="A0A9D2P8K6"/>
<evidence type="ECO:0000256" key="1">
    <source>
        <dbReference type="SAM" id="Phobius"/>
    </source>
</evidence>
<name>A0A9D2P8K6_9FIRM</name>
<accession>A0A9D2P8K6</accession>
<reference evidence="2" key="2">
    <citation type="submission" date="2021-04" db="EMBL/GenBank/DDBJ databases">
        <authorList>
            <person name="Gilroy R."/>
        </authorList>
    </citation>
    <scope>NUCLEOTIDE SEQUENCE</scope>
    <source>
        <strain evidence="2">ChiSjej5B23-2810</strain>
    </source>
</reference>